<evidence type="ECO:0000313" key="6">
    <source>
        <dbReference type="Proteomes" id="UP000314982"/>
    </source>
</evidence>
<evidence type="ECO:0000313" key="5">
    <source>
        <dbReference type="Ensembl" id="ENSHHUP00000026424.1"/>
    </source>
</evidence>
<dbReference type="Pfam" id="PF22611">
    <property type="entry name" value="CFAP126"/>
    <property type="match status" value="1"/>
</dbReference>
<dbReference type="GO" id="GO:0036064">
    <property type="term" value="C:ciliary basal body"/>
    <property type="evidence" value="ECO:0007669"/>
    <property type="project" value="TreeGrafter"/>
</dbReference>
<dbReference type="CDD" id="cd23705">
    <property type="entry name" value="Flattop"/>
    <property type="match status" value="1"/>
</dbReference>
<dbReference type="AlphaFoldDB" id="A0A4W5LKW1"/>
<evidence type="ECO:0000256" key="2">
    <source>
        <dbReference type="ARBA" id="ARBA00019181"/>
    </source>
</evidence>
<comment type="function">
    <text evidence="4">Microtubule inner protein (MIP) part of the dynein-decorated doublet microtubules (DMTs) in cilia axoneme. Acts as a regulator of cilium basal body docking and positioning in mono- and multiciliated cells. Regulates basal body docking and cilia formation in multiciliated lung cells. Regulates kinocilium positioning and stereocilia bundle morphogenesis in the inner ear.</text>
</comment>
<evidence type="ECO:0000256" key="4">
    <source>
        <dbReference type="ARBA" id="ARBA00045261"/>
    </source>
</evidence>
<reference evidence="5" key="2">
    <citation type="submission" date="2025-08" db="UniProtKB">
        <authorList>
            <consortium name="Ensembl"/>
        </authorList>
    </citation>
    <scope>IDENTIFICATION</scope>
</reference>
<dbReference type="GO" id="GO:0044782">
    <property type="term" value="P:cilium organization"/>
    <property type="evidence" value="ECO:0007669"/>
    <property type="project" value="TreeGrafter"/>
</dbReference>
<dbReference type="Proteomes" id="UP000314982">
    <property type="component" value="Unassembled WGS sequence"/>
</dbReference>
<dbReference type="InterPro" id="IPR038797">
    <property type="entry name" value="Fltp"/>
</dbReference>
<keyword evidence="6" id="KW-1185">Reference proteome</keyword>
<dbReference type="PANTHER" id="PTHR34639">
    <property type="entry name" value="PROTEIN FLATTOP"/>
    <property type="match status" value="1"/>
</dbReference>
<dbReference type="GeneTree" id="ENSGT00940000177826"/>
<comment type="similarity">
    <text evidence="1">Belongs to the Flattop family.</text>
</comment>
<dbReference type="PANTHER" id="PTHR34639:SF1">
    <property type="entry name" value="PROTEIN FLATTOP"/>
    <property type="match status" value="1"/>
</dbReference>
<proteinExistence type="inferred from homology"/>
<protein>
    <recommendedName>
        <fullName evidence="2">Protein Flattop</fullName>
    </recommendedName>
    <alternativeName>
        <fullName evidence="3">Cilia- and flagella-associated protein 126</fullName>
    </alternativeName>
</protein>
<reference evidence="5" key="3">
    <citation type="submission" date="2025-09" db="UniProtKB">
        <authorList>
            <consortium name="Ensembl"/>
        </authorList>
    </citation>
    <scope>IDENTIFICATION</scope>
</reference>
<evidence type="ECO:0000256" key="1">
    <source>
        <dbReference type="ARBA" id="ARBA00009887"/>
    </source>
</evidence>
<sequence>RFKERPSAAEGHTIFIASDRGHLLPGVKRGSAWPDFKGTWELPARLPKPPPLQPQTARRKRIRLDTLSLLSFPLLCYPLFRISFSPLLSFIISSPLPSFIISSPLCSPLSSPFLYALLSPL</sequence>
<evidence type="ECO:0000256" key="3">
    <source>
        <dbReference type="ARBA" id="ARBA00033306"/>
    </source>
</evidence>
<dbReference type="Ensembl" id="ENSHHUT00000027468.1">
    <property type="protein sequence ID" value="ENSHHUP00000026424.1"/>
    <property type="gene ID" value="ENSHHUG00000016717.1"/>
</dbReference>
<name>A0A4W5LKW1_9TELE</name>
<accession>A0A4W5LKW1</accession>
<reference evidence="6" key="1">
    <citation type="submission" date="2018-06" db="EMBL/GenBank/DDBJ databases">
        <title>Genome assembly of Danube salmon.</title>
        <authorList>
            <person name="Macqueen D.J."/>
            <person name="Gundappa M.K."/>
        </authorList>
    </citation>
    <scope>NUCLEOTIDE SEQUENCE [LARGE SCALE GENOMIC DNA]</scope>
</reference>
<organism evidence="5 6">
    <name type="scientific">Hucho hucho</name>
    <name type="common">huchen</name>
    <dbReference type="NCBI Taxonomy" id="62062"/>
    <lineage>
        <taxon>Eukaryota</taxon>
        <taxon>Metazoa</taxon>
        <taxon>Chordata</taxon>
        <taxon>Craniata</taxon>
        <taxon>Vertebrata</taxon>
        <taxon>Euteleostomi</taxon>
        <taxon>Actinopterygii</taxon>
        <taxon>Neopterygii</taxon>
        <taxon>Teleostei</taxon>
        <taxon>Protacanthopterygii</taxon>
        <taxon>Salmoniformes</taxon>
        <taxon>Salmonidae</taxon>
        <taxon>Salmoninae</taxon>
        <taxon>Hucho</taxon>
    </lineage>
</organism>